<sequence>MSTFIEPGGTINFQRNIKNVSIVKPNNIHENCQLFLKKKVKEPSKLINHPSYLVNLDHYEEMIKINSTIHIHNNLCCYKLFSIKSVAYFIGYLELLTLVILTSYYITQLIVHGFTFSSLLLIPICILQLCLTITLHQGLKNFNTVLLIISLISFIGRVIFCIIYLITYFFFHKYQQSDNIISESKPYLVQNILISVYACIMLISSYIIYRCYSYYQKVISILP</sequence>
<keyword evidence="2" id="KW-1185">Reference proteome</keyword>
<feature type="transmembrane region" description="Helical" evidence="1">
    <location>
        <begin position="113"/>
        <end position="133"/>
    </location>
</feature>
<dbReference type="AlphaFoldDB" id="A0A0K0DZH1"/>
<evidence type="ECO:0000313" key="3">
    <source>
        <dbReference type="WBParaSite" id="SSTP_0000263300.1"/>
    </source>
</evidence>
<keyword evidence="1" id="KW-0472">Membrane</keyword>
<feature type="transmembrane region" description="Helical" evidence="1">
    <location>
        <begin position="145"/>
        <end position="171"/>
    </location>
</feature>
<reference evidence="3" key="1">
    <citation type="submission" date="2015-08" db="UniProtKB">
        <authorList>
            <consortium name="WormBaseParasite"/>
        </authorList>
    </citation>
    <scope>IDENTIFICATION</scope>
</reference>
<keyword evidence="1" id="KW-0812">Transmembrane</keyword>
<name>A0A0K0DZH1_STRER</name>
<dbReference type="WBParaSite" id="TCONS_00014189.p1">
    <property type="protein sequence ID" value="TCONS_00014189.p1"/>
    <property type="gene ID" value="XLOC_009398"/>
</dbReference>
<keyword evidence="1" id="KW-1133">Transmembrane helix</keyword>
<evidence type="ECO:0000256" key="1">
    <source>
        <dbReference type="SAM" id="Phobius"/>
    </source>
</evidence>
<evidence type="ECO:0000313" key="4">
    <source>
        <dbReference type="WBParaSite" id="TCONS_00014189.p1"/>
    </source>
</evidence>
<protein>
    <submittedName>
        <fullName evidence="3">Transmembrane protein</fullName>
    </submittedName>
    <submittedName>
        <fullName evidence="4">XK-related protein</fullName>
    </submittedName>
</protein>
<feature type="transmembrane region" description="Helical" evidence="1">
    <location>
        <begin position="86"/>
        <end position="107"/>
    </location>
</feature>
<proteinExistence type="predicted"/>
<feature type="transmembrane region" description="Helical" evidence="1">
    <location>
        <begin position="191"/>
        <end position="209"/>
    </location>
</feature>
<evidence type="ECO:0000313" key="2">
    <source>
        <dbReference type="Proteomes" id="UP000035681"/>
    </source>
</evidence>
<organism evidence="3">
    <name type="scientific">Strongyloides stercoralis</name>
    <name type="common">Threadworm</name>
    <dbReference type="NCBI Taxonomy" id="6248"/>
    <lineage>
        <taxon>Eukaryota</taxon>
        <taxon>Metazoa</taxon>
        <taxon>Ecdysozoa</taxon>
        <taxon>Nematoda</taxon>
        <taxon>Chromadorea</taxon>
        <taxon>Rhabditida</taxon>
        <taxon>Tylenchina</taxon>
        <taxon>Panagrolaimomorpha</taxon>
        <taxon>Strongyloidoidea</taxon>
        <taxon>Strongyloididae</taxon>
        <taxon>Strongyloides</taxon>
    </lineage>
</organism>
<accession>A0A0K0DZH1</accession>
<dbReference type="Proteomes" id="UP000035681">
    <property type="component" value="Unplaced"/>
</dbReference>
<dbReference type="WBParaSite" id="SSTP_0000263300.1">
    <property type="protein sequence ID" value="SSTP_0000263300.1"/>
    <property type="gene ID" value="SSTP_0000263300"/>
</dbReference>